<dbReference type="Proteomes" id="UP000316882">
    <property type="component" value="Unassembled WGS sequence"/>
</dbReference>
<dbReference type="STRING" id="54914.AV540_16555"/>
<sequence length="144" mass="16290">MNKKQSAAIPKVVGQTAAAGFQIGVRRTLPVEAEPIWLFLTSPEGTKLWLGDLPPLSLAAEAAFESQQGISGQFKIVKPYQQLRLRWKKSDWEKFSTLQIRLISAKNGKTTVSFHQENLADADMREQMKEHWESVIEQLKTHVC</sequence>
<gene>
    <name evidence="3" type="ORF">BPA01_02890</name>
</gene>
<reference evidence="3 4" key="1">
    <citation type="submission" date="2019-06" db="EMBL/GenBank/DDBJ databases">
        <title>Whole genome shotgun sequence of Brevibacillus parabrevis NBRC 12334.</title>
        <authorList>
            <person name="Hosoyama A."/>
            <person name="Uohara A."/>
            <person name="Ohji S."/>
            <person name="Ichikawa N."/>
        </authorList>
    </citation>
    <scope>NUCLEOTIDE SEQUENCE [LARGE SCALE GENOMIC DNA]</scope>
    <source>
        <strain evidence="3 4">NBRC 12334</strain>
    </source>
</reference>
<dbReference type="EMBL" id="BJMH01000001">
    <property type="protein sequence ID" value="GEB30709.1"/>
    <property type="molecule type" value="Genomic_DNA"/>
</dbReference>
<dbReference type="Pfam" id="PF08327">
    <property type="entry name" value="AHSA1"/>
    <property type="match status" value="1"/>
</dbReference>
<feature type="domain" description="Activator of Hsp90 ATPase homologue 1/2-like C-terminal" evidence="2">
    <location>
        <begin position="32"/>
        <end position="142"/>
    </location>
</feature>
<keyword evidence="4" id="KW-1185">Reference proteome</keyword>
<proteinExistence type="inferred from homology"/>
<accession>A0A4Y3PHM9</accession>
<name>A0A4Y3PHM9_BREPA</name>
<evidence type="ECO:0000313" key="4">
    <source>
        <dbReference type="Proteomes" id="UP000316882"/>
    </source>
</evidence>
<dbReference type="AlphaFoldDB" id="A0A4Y3PHM9"/>
<evidence type="ECO:0000256" key="1">
    <source>
        <dbReference type="ARBA" id="ARBA00006817"/>
    </source>
</evidence>
<dbReference type="InterPro" id="IPR013538">
    <property type="entry name" value="ASHA1/2-like_C"/>
</dbReference>
<evidence type="ECO:0000313" key="3">
    <source>
        <dbReference type="EMBL" id="GEB30709.1"/>
    </source>
</evidence>
<comment type="similarity">
    <text evidence="1">Belongs to the AHA1 family.</text>
</comment>
<comment type="caution">
    <text evidence="3">The sequence shown here is derived from an EMBL/GenBank/DDBJ whole genome shotgun (WGS) entry which is preliminary data.</text>
</comment>
<evidence type="ECO:0000259" key="2">
    <source>
        <dbReference type="Pfam" id="PF08327"/>
    </source>
</evidence>
<dbReference type="SUPFAM" id="SSF55961">
    <property type="entry name" value="Bet v1-like"/>
    <property type="match status" value="1"/>
</dbReference>
<dbReference type="CDD" id="cd07814">
    <property type="entry name" value="SRPBCC_CalC_Aha1-like"/>
    <property type="match status" value="1"/>
</dbReference>
<organism evidence="3 4">
    <name type="scientific">Brevibacillus parabrevis</name>
    <dbReference type="NCBI Taxonomy" id="54914"/>
    <lineage>
        <taxon>Bacteria</taxon>
        <taxon>Bacillati</taxon>
        <taxon>Bacillota</taxon>
        <taxon>Bacilli</taxon>
        <taxon>Bacillales</taxon>
        <taxon>Paenibacillaceae</taxon>
        <taxon>Brevibacillus</taxon>
    </lineage>
</organism>
<protein>
    <recommendedName>
        <fullName evidence="2">Activator of Hsp90 ATPase homologue 1/2-like C-terminal domain-containing protein</fullName>
    </recommendedName>
</protein>
<dbReference type="Gene3D" id="3.30.530.20">
    <property type="match status" value="1"/>
</dbReference>
<dbReference type="InterPro" id="IPR023393">
    <property type="entry name" value="START-like_dom_sf"/>
</dbReference>
<dbReference type="RefSeq" id="WP_122962976.1">
    <property type="nucleotide sequence ID" value="NZ_BJMH01000001.1"/>
</dbReference>